<accession>A0A1W1ULL3</accession>
<reference evidence="1 2" key="1">
    <citation type="submission" date="2017-04" db="EMBL/GenBank/DDBJ databases">
        <authorList>
            <person name="Afonso C.L."/>
            <person name="Miller P.J."/>
            <person name="Scott M.A."/>
            <person name="Spackman E."/>
            <person name="Goraichik I."/>
            <person name="Dimitrov K.M."/>
            <person name="Suarez D.L."/>
            <person name="Swayne D.E."/>
        </authorList>
    </citation>
    <scope>NUCLEOTIDE SEQUENCE [LARGE SCALE GENOMIC DNA]</scope>
    <source>
        <strain evidence="1 2">KR-140</strain>
    </source>
</reference>
<gene>
    <name evidence="1" type="ORF">SAMN00790413_04649</name>
</gene>
<protein>
    <submittedName>
        <fullName evidence="1">Uncharacterized protein</fullName>
    </submittedName>
</protein>
<proteinExistence type="predicted"/>
<name>A0A1W1ULL3_9DEIO</name>
<evidence type="ECO:0000313" key="1">
    <source>
        <dbReference type="EMBL" id="SMB81624.1"/>
    </source>
</evidence>
<organism evidence="1 2">
    <name type="scientific">Deinococcus hopiensis KR-140</name>
    <dbReference type="NCBI Taxonomy" id="695939"/>
    <lineage>
        <taxon>Bacteria</taxon>
        <taxon>Thermotogati</taxon>
        <taxon>Deinococcota</taxon>
        <taxon>Deinococci</taxon>
        <taxon>Deinococcales</taxon>
        <taxon>Deinococcaceae</taxon>
        <taxon>Deinococcus</taxon>
    </lineage>
</organism>
<sequence>MARPWQYPFELHTRSEIIERYGCLPEQIQLDEDASENCGWPDLGGTALPRGYGILLDSVLTRVTMSSPDRTSYDRDEAYLLWGTPKRDSGDSFSVWLEEGQPETVGGMIDLTGLNVAFVRVVLSLARRADQVLICTHSQDVVEPTPRALARSVRRSISERWQGDAADRIEHITLS</sequence>
<keyword evidence="2" id="KW-1185">Reference proteome</keyword>
<evidence type="ECO:0000313" key="2">
    <source>
        <dbReference type="Proteomes" id="UP000192582"/>
    </source>
</evidence>
<dbReference type="AlphaFoldDB" id="A0A1W1ULL3"/>
<dbReference type="EMBL" id="FWWU01000005">
    <property type="protein sequence ID" value="SMB81624.1"/>
    <property type="molecule type" value="Genomic_DNA"/>
</dbReference>
<dbReference type="Proteomes" id="UP000192582">
    <property type="component" value="Unassembled WGS sequence"/>
</dbReference>
<dbReference type="RefSeq" id="WP_084045989.1">
    <property type="nucleotide sequence ID" value="NZ_FWWU01000005.1"/>
</dbReference>